<organism evidence="1 2">
    <name type="scientific">Gluconobacter thailandicus NBRC 3257</name>
    <dbReference type="NCBI Taxonomy" id="1381097"/>
    <lineage>
        <taxon>Bacteria</taxon>
        <taxon>Pseudomonadati</taxon>
        <taxon>Pseudomonadota</taxon>
        <taxon>Alphaproteobacteria</taxon>
        <taxon>Acetobacterales</taxon>
        <taxon>Acetobacteraceae</taxon>
        <taxon>Gluconobacter</taxon>
    </lineage>
</organism>
<keyword evidence="2" id="KW-1185">Reference proteome</keyword>
<reference evidence="1 2" key="1">
    <citation type="submission" date="2013-08" db="EMBL/GenBank/DDBJ databases">
        <title>Gluconobacter thailandicus NBRC 3257 whole genome sequence.</title>
        <authorList>
            <person name="Matsutani M."/>
            <person name="Yakushi T."/>
            <person name="Matsushita K."/>
        </authorList>
    </citation>
    <scope>NUCLEOTIDE SEQUENCE [LARGE SCALE GENOMIC DNA]</scope>
    <source>
        <strain evidence="1 2">NBRC 3257</strain>
    </source>
</reference>
<proteinExistence type="predicted"/>
<evidence type="ECO:0008006" key="3">
    <source>
        <dbReference type="Google" id="ProtNLM"/>
    </source>
</evidence>
<comment type="caution">
    <text evidence="1">The sequence shown here is derived from an EMBL/GenBank/DDBJ whole genome shotgun (WGS) entry which is preliminary data.</text>
</comment>
<name>A0ABQ0IT59_GLUTH</name>
<dbReference type="Proteomes" id="UP000018209">
    <property type="component" value="Unassembled WGS sequence"/>
</dbReference>
<sequence length="40" mass="4637">MGTAGITQKPFSFQHQYKKPVFLRFSGLFDRLTSAFFLSH</sequence>
<evidence type="ECO:0000313" key="1">
    <source>
        <dbReference type="EMBL" id="GAD25387.1"/>
    </source>
</evidence>
<protein>
    <recommendedName>
        <fullName evidence="3">Transposase</fullName>
    </recommendedName>
</protein>
<accession>A0ABQ0IT59</accession>
<gene>
    <name evidence="1" type="ORF">NBRC3257_0386</name>
</gene>
<dbReference type="EMBL" id="BASM01000006">
    <property type="protein sequence ID" value="GAD25387.1"/>
    <property type="molecule type" value="Genomic_DNA"/>
</dbReference>
<evidence type="ECO:0000313" key="2">
    <source>
        <dbReference type="Proteomes" id="UP000018209"/>
    </source>
</evidence>